<dbReference type="STRING" id="73230.A0A2B7Z7J7"/>
<dbReference type="AlphaFoldDB" id="A0A2B7Z7J7"/>
<feature type="region of interest" description="Disordered" evidence="1">
    <location>
        <begin position="295"/>
        <end position="317"/>
    </location>
</feature>
<dbReference type="PANTHER" id="PTHR42470">
    <property type="entry name" value="VAST DOMAIN-CONTAINING PROTEIN"/>
    <property type="match status" value="1"/>
</dbReference>
<comment type="caution">
    <text evidence="3">The sequence shown here is derived from an EMBL/GenBank/DDBJ whole genome shotgun (WGS) entry which is preliminary data.</text>
</comment>
<reference evidence="3 4" key="1">
    <citation type="submission" date="2017-10" db="EMBL/GenBank/DDBJ databases">
        <title>Comparative genomics in systemic dimorphic fungi from Ajellomycetaceae.</title>
        <authorList>
            <person name="Munoz J.F."/>
            <person name="Mcewen J.G."/>
            <person name="Clay O.K."/>
            <person name="Cuomo C.A."/>
        </authorList>
    </citation>
    <scope>NUCLEOTIDE SEQUENCE [LARGE SCALE GENOMIC DNA]</scope>
    <source>
        <strain evidence="3 4">UAMH4076</strain>
    </source>
</reference>
<dbReference type="Proteomes" id="UP000226031">
    <property type="component" value="Unassembled WGS sequence"/>
</dbReference>
<dbReference type="Pfam" id="PF25545">
    <property type="entry name" value="DUF7924"/>
    <property type="match status" value="1"/>
</dbReference>
<dbReference type="VEuPathDB" id="FungiDB:EMCG_03989"/>
<keyword evidence="4" id="KW-1185">Reference proteome</keyword>
<dbReference type="InterPro" id="IPR057684">
    <property type="entry name" value="DUF7924"/>
</dbReference>
<feature type="compositionally biased region" description="Polar residues" evidence="1">
    <location>
        <begin position="487"/>
        <end position="502"/>
    </location>
</feature>
<feature type="region of interest" description="Disordered" evidence="1">
    <location>
        <begin position="486"/>
        <end position="543"/>
    </location>
</feature>
<evidence type="ECO:0000259" key="2">
    <source>
        <dbReference type="Pfam" id="PF25545"/>
    </source>
</evidence>
<proteinExistence type="predicted"/>
<organism evidence="3 4">
    <name type="scientific">[Emmonsia] crescens</name>
    <dbReference type="NCBI Taxonomy" id="73230"/>
    <lineage>
        <taxon>Eukaryota</taxon>
        <taxon>Fungi</taxon>
        <taxon>Dikarya</taxon>
        <taxon>Ascomycota</taxon>
        <taxon>Pezizomycotina</taxon>
        <taxon>Eurotiomycetes</taxon>
        <taxon>Eurotiomycetidae</taxon>
        <taxon>Onygenales</taxon>
        <taxon>Ajellomycetaceae</taxon>
        <taxon>Emergomyces</taxon>
    </lineage>
</organism>
<feature type="compositionally biased region" description="Basic and acidic residues" evidence="1">
    <location>
        <begin position="90"/>
        <end position="101"/>
    </location>
</feature>
<feature type="region of interest" description="Disordered" evidence="1">
    <location>
        <begin position="64"/>
        <end position="115"/>
    </location>
</feature>
<dbReference type="PANTHER" id="PTHR42470:SF2">
    <property type="match status" value="1"/>
</dbReference>
<protein>
    <recommendedName>
        <fullName evidence="2">DUF7924 domain-containing protein</fullName>
    </recommendedName>
</protein>
<feature type="domain" description="DUF7924" evidence="2">
    <location>
        <begin position="231"/>
        <end position="467"/>
    </location>
</feature>
<evidence type="ECO:0000256" key="1">
    <source>
        <dbReference type="SAM" id="MobiDB-lite"/>
    </source>
</evidence>
<accession>A0A2B7Z7J7</accession>
<evidence type="ECO:0000313" key="3">
    <source>
        <dbReference type="EMBL" id="PGH29199.1"/>
    </source>
</evidence>
<dbReference type="EMBL" id="PDND01000265">
    <property type="protein sequence ID" value="PGH29199.1"/>
    <property type="molecule type" value="Genomic_DNA"/>
</dbReference>
<name>A0A2B7Z7J7_9EURO</name>
<evidence type="ECO:0000313" key="4">
    <source>
        <dbReference type="Proteomes" id="UP000226031"/>
    </source>
</evidence>
<sequence>MMFGIVPSTPERVENQGPSSLRRSLRLFKKRQIAGEIPSATNQSNTHRIEQPSQYSIDRAAKRRRTRSLQPGGFPITGECYSNPAPSDNSPRERSCERTFQYERVPQDSPRSTERQRHIEDTYVEYWLSHRYQVSTAPLIQDPMEYWHAWLKTSSLRQTKSNTSLNEPSEISSSTRNKYCDKNFEIFLQTKGSFMDDYSDGVKNESRLLCQELLQNALITPRDTVFDDSIFSSVCSKLRSKSETGVVRTIGELIVPSADIAICRGHVKFKHLVVSIDEAWDNLISLDAASIATEPSLQSQQPLKPPPTRTPKTSQFQLPRPQPDYAVGFSRQAFTEEQLCRRSNMFFPFLTSEVKVRAALDIADRQNAHSMSLAVRGIVELFRIVKREKELNGEILGFSISHDYCSVRIYGHYPIIDGERVTYYRHTLRKFDFTELDGRDRWASYKFTMRVYNDWVASRFQRLCSAIDVIPHVDFAVSQQAEERSEILQQPEVSEPSFSETAGLSREVEGVDLGSSFTTLEVDDPASRNAASGNSKEPSSKQK</sequence>
<gene>
    <name evidence="3" type="ORF">GX50_08062</name>
</gene>